<evidence type="ECO:0000313" key="3">
    <source>
        <dbReference type="EMBL" id="RKN43197.1"/>
    </source>
</evidence>
<evidence type="ECO:0000313" key="4">
    <source>
        <dbReference type="Proteomes" id="UP000272474"/>
    </source>
</evidence>
<evidence type="ECO:0000256" key="1">
    <source>
        <dbReference type="SAM" id="MobiDB-lite"/>
    </source>
</evidence>
<dbReference type="InterPro" id="IPR051678">
    <property type="entry name" value="AGP_Transferase"/>
</dbReference>
<dbReference type="RefSeq" id="WP_120678579.1">
    <property type="nucleotide sequence ID" value="NZ_RBAL01000005.1"/>
</dbReference>
<evidence type="ECO:0000259" key="2">
    <source>
        <dbReference type="Pfam" id="PF01636"/>
    </source>
</evidence>
<sequence>MAAPAAARRPAEVTASAGEGARSPGHAPGSEPGRPNAPGPGRGAGRARALALRVAARYGVPADEVVLAPAQGAASVVHLLGRDLVLKAALADAPGPAADLCKEAAVIPHVRDLGVPTPELLELGEPAGAAPYLVLRRAPGVSPGEEPGPRLHRSLGRALARLHGAAASPPAAVPADAQEDPRPGVERLAADGYLSAGLARWLIGWFGALAARLPAAPPRPVLIHGDVSAGNLLAEPGTGELTALLDWGDAALADPAVEFAKVPPRAVPEVLAGYLGEGGGEERRQWLDRVLWHHLGWALARLPTPPEPRLAHWSAQPGNRLLELLRCYAEGPDAGWMRSQRLP</sequence>
<accession>A0A3A9Z7E7</accession>
<dbReference type="Pfam" id="PF01636">
    <property type="entry name" value="APH"/>
    <property type="match status" value="1"/>
</dbReference>
<comment type="caution">
    <text evidence="3">The sequence shown here is derived from an EMBL/GenBank/DDBJ whole genome shotgun (WGS) entry which is preliminary data.</text>
</comment>
<dbReference type="Gene3D" id="3.90.1200.10">
    <property type="match status" value="1"/>
</dbReference>
<feature type="domain" description="Aminoglycoside phosphotransferase" evidence="2">
    <location>
        <begin position="77"/>
        <end position="278"/>
    </location>
</feature>
<dbReference type="InterPro" id="IPR011009">
    <property type="entry name" value="Kinase-like_dom_sf"/>
</dbReference>
<protein>
    <submittedName>
        <fullName evidence="3">Aminoglycoside phosphotransferase family protein</fullName>
    </submittedName>
</protein>
<dbReference type="EMBL" id="RBAL01000005">
    <property type="protein sequence ID" value="RKN43197.1"/>
    <property type="molecule type" value="Genomic_DNA"/>
</dbReference>
<proteinExistence type="predicted"/>
<dbReference type="PANTHER" id="PTHR21310">
    <property type="entry name" value="AMINOGLYCOSIDE PHOSPHOTRANSFERASE-RELATED-RELATED"/>
    <property type="match status" value="1"/>
</dbReference>
<keyword evidence="3" id="KW-0808">Transferase</keyword>
<reference evidence="3 4" key="1">
    <citation type="journal article" date="2014" name="Int. J. Syst. Evol. Microbiol.">
        <title>Streptomyces hoynatensis sp. nov., isolated from deep marine sediment.</title>
        <authorList>
            <person name="Veyisoglu A."/>
            <person name="Sahin N."/>
        </authorList>
    </citation>
    <scope>NUCLEOTIDE SEQUENCE [LARGE SCALE GENOMIC DNA]</scope>
    <source>
        <strain evidence="3 4">KCTC 29097</strain>
    </source>
</reference>
<gene>
    <name evidence="3" type="ORF">D7294_12060</name>
</gene>
<dbReference type="OrthoDB" id="3806873at2"/>
<dbReference type="SUPFAM" id="SSF56112">
    <property type="entry name" value="Protein kinase-like (PK-like)"/>
    <property type="match status" value="1"/>
</dbReference>
<dbReference type="PANTHER" id="PTHR21310:SF15">
    <property type="entry name" value="AMINOGLYCOSIDE PHOSPHOTRANSFERASE DOMAIN-CONTAINING PROTEIN"/>
    <property type="match status" value="1"/>
</dbReference>
<organism evidence="3 4">
    <name type="scientific">Streptomyces hoynatensis</name>
    <dbReference type="NCBI Taxonomy" id="1141874"/>
    <lineage>
        <taxon>Bacteria</taxon>
        <taxon>Bacillati</taxon>
        <taxon>Actinomycetota</taxon>
        <taxon>Actinomycetes</taxon>
        <taxon>Kitasatosporales</taxon>
        <taxon>Streptomycetaceae</taxon>
        <taxon>Streptomyces</taxon>
    </lineage>
</organism>
<dbReference type="GO" id="GO:0016740">
    <property type="term" value="F:transferase activity"/>
    <property type="evidence" value="ECO:0007669"/>
    <property type="project" value="UniProtKB-KW"/>
</dbReference>
<name>A0A3A9Z7E7_9ACTN</name>
<keyword evidence="4" id="KW-1185">Reference proteome</keyword>
<dbReference type="InterPro" id="IPR002575">
    <property type="entry name" value="Aminoglycoside_PTrfase"/>
</dbReference>
<dbReference type="AlphaFoldDB" id="A0A3A9Z7E7"/>
<dbReference type="Proteomes" id="UP000272474">
    <property type="component" value="Unassembled WGS sequence"/>
</dbReference>
<feature type="region of interest" description="Disordered" evidence="1">
    <location>
        <begin position="1"/>
        <end position="45"/>
    </location>
</feature>